<comment type="caution">
    <text evidence="5">Lacks conserved residue(s) required for the propagation of feature annotation.</text>
</comment>
<organism evidence="8 9">
    <name type="scientific">Hyalangium minutum</name>
    <dbReference type="NCBI Taxonomy" id="394096"/>
    <lineage>
        <taxon>Bacteria</taxon>
        <taxon>Pseudomonadati</taxon>
        <taxon>Myxococcota</taxon>
        <taxon>Myxococcia</taxon>
        <taxon>Myxococcales</taxon>
        <taxon>Cystobacterineae</taxon>
        <taxon>Archangiaceae</taxon>
        <taxon>Hyalangium</taxon>
    </lineage>
</organism>
<evidence type="ECO:0000256" key="3">
    <source>
        <dbReference type="ARBA" id="ARBA00023066"/>
    </source>
</evidence>
<feature type="transmembrane region" description="Helical" evidence="5">
    <location>
        <begin position="5"/>
        <end position="30"/>
    </location>
</feature>
<dbReference type="HAMAP" id="MF_00198">
    <property type="entry name" value="Spermidine_synth"/>
    <property type="match status" value="1"/>
</dbReference>
<dbReference type="InterPro" id="IPR001045">
    <property type="entry name" value="Spermi_synthase"/>
</dbReference>
<evidence type="ECO:0000256" key="2">
    <source>
        <dbReference type="ARBA" id="ARBA00022679"/>
    </source>
</evidence>
<evidence type="ECO:0000313" key="9">
    <source>
        <dbReference type="Proteomes" id="UP000028725"/>
    </source>
</evidence>
<feature type="active site" description="Proton acceptor" evidence="5 6">
    <location>
        <position position="361"/>
    </location>
</feature>
<protein>
    <recommendedName>
        <fullName evidence="5">Polyamine aminopropyltransferase</fullName>
    </recommendedName>
    <alternativeName>
        <fullName evidence="5">Putrescine aminopropyltransferase</fullName>
        <shortName evidence="5">PAPT</shortName>
    </alternativeName>
    <alternativeName>
        <fullName evidence="5">Spermidine synthase</fullName>
        <shortName evidence="5">SPDS</shortName>
        <shortName evidence="5">SPDSY</shortName>
        <ecNumber evidence="5">2.5.1.16</ecNumber>
    </alternativeName>
</protein>
<feature type="binding site" evidence="5">
    <location>
        <position position="235"/>
    </location>
    <ligand>
        <name>S-methyl-5'-thioadenosine</name>
        <dbReference type="ChEBI" id="CHEBI:17509"/>
    </ligand>
</feature>
<dbReference type="OrthoDB" id="9793120at2"/>
<dbReference type="NCBIfam" id="NF002956">
    <property type="entry name" value="PRK03612.1"/>
    <property type="match status" value="1"/>
</dbReference>
<feature type="transmembrane region" description="Helical" evidence="5">
    <location>
        <begin position="194"/>
        <end position="210"/>
    </location>
</feature>
<keyword evidence="2 5" id="KW-0808">Transferase</keyword>
<feature type="transmembrane region" description="Helical" evidence="5">
    <location>
        <begin position="98"/>
        <end position="119"/>
    </location>
</feature>
<feature type="binding site" evidence="5">
    <location>
        <position position="265"/>
    </location>
    <ligand>
        <name>spermidine</name>
        <dbReference type="ChEBI" id="CHEBI:57834"/>
    </ligand>
</feature>
<keyword evidence="3 5" id="KW-0745">Spermidine biosynthesis</keyword>
<dbReference type="SUPFAM" id="SSF53335">
    <property type="entry name" value="S-adenosyl-L-methionine-dependent methyltransferases"/>
    <property type="match status" value="1"/>
</dbReference>
<dbReference type="UniPathway" id="UPA00248">
    <property type="reaction ID" value="UER00314"/>
</dbReference>
<comment type="caution">
    <text evidence="8">The sequence shown here is derived from an EMBL/GenBank/DDBJ whole genome shotgun (WGS) entry which is preliminary data.</text>
</comment>
<keyword evidence="5" id="KW-0472">Membrane</keyword>
<dbReference type="EMBL" id="JMCB01000012">
    <property type="protein sequence ID" value="KFE65403.1"/>
    <property type="molecule type" value="Genomic_DNA"/>
</dbReference>
<dbReference type="GO" id="GO:0010487">
    <property type="term" value="F:thermospermine synthase activity"/>
    <property type="evidence" value="ECO:0007669"/>
    <property type="project" value="UniProtKB-ARBA"/>
</dbReference>
<evidence type="ECO:0000256" key="6">
    <source>
        <dbReference type="PROSITE-ProRule" id="PRU00354"/>
    </source>
</evidence>
<feature type="transmembrane region" description="Helical" evidence="5">
    <location>
        <begin position="68"/>
        <end position="92"/>
    </location>
</feature>
<gene>
    <name evidence="5" type="primary">speE</name>
    <name evidence="8" type="ORF">DB31_1519</name>
</gene>
<dbReference type="STRING" id="394096.DB31_1519"/>
<comment type="similarity">
    <text evidence="1 5">Belongs to the spermidine/spermine synthase family.</text>
</comment>
<dbReference type="Proteomes" id="UP000028725">
    <property type="component" value="Unassembled WGS sequence"/>
</dbReference>
<dbReference type="PROSITE" id="PS51006">
    <property type="entry name" value="PABS_2"/>
    <property type="match status" value="1"/>
</dbReference>
<keyword evidence="9" id="KW-1185">Reference proteome</keyword>
<evidence type="ECO:0000256" key="4">
    <source>
        <dbReference type="ARBA" id="ARBA00023115"/>
    </source>
</evidence>
<reference evidence="8 9" key="1">
    <citation type="submission" date="2014-04" db="EMBL/GenBank/DDBJ databases">
        <title>Genome assembly of Hyalangium minutum DSM 14724.</title>
        <authorList>
            <person name="Sharma G."/>
            <person name="Subramanian S."/>
        </authorList>
    </citation>
    <scope>NUCLEOTIDE SEQUENCE [LARGE SCALE GENOMIC DNA]</scope>
    <source>
        <strain evidence="8 9">DSM 14724</strain>
    </source>
</reference>
<dbReference type="PROSITE" id="PS01330">
    <property type="entry name" value="PABS_1"/>
    <property type="match status" value="1"/>
</dbReference>
<comment type="subcellular location">
    <subcellularLocation>
        <location evidence="5">Cell membrane</location>
        <topology evidence="5">Multi-pass membrane protein</topology>
    </subcellularLocation>
</comment>
<dbReference type="GO" id="GO:0005886">
    <property type="term" value="C:plasma membrane"/>
    <property type="evidence" value="ECO:0007669"/>
    <property type="project" value="UniProtKB-SubCell"/>
</dbReference>
<comment type="function">
    <text evidence="5">Catalyzes the irreversible transfer of a propylamine group from the amino donor S-adenosylmethioninamine (decarboxy-AdoMet) to putrescine (1,4-diaminobutane) to yield spermidine.</text>
</comment>
<dbReference type="FunFam" id="3.40.50.150:FF:000088">
    <property type="entry name" value="Polyamine aminopropyltransferase"/>
    <property type="match status" value="1"/>
</dbReference>
<dbReference type="PATRIC" id="fig|394096.3.peg.5856"/>
<dbReference type="EC" id="2.5.1.16" evidence="5"/>
<evidence type="ECO:0000313" key="8">
    <source>
        <dbReference type="EMBL" id="KFE65403.1"/>
    </source>
</evidence>
<dbReference type="GO" id="GO:0008295">
    <property type="term" value="P:spermidine biosynthetic process"/>
    <property type="evidence" value="ECO:0007669"/>
    <property type="project" value="UniProtKB-UniRule"/>
</dbReference>
<dbReference type="GO" id="GO:0004766">
    <property type="term" value="F:spermidine synthase activity"/>
    <property type="evidence" value="ECO:0007669"/>
    <property type="project" value="UniProtKB-UniRule"/>
</dbReference>
<dbReference type="Gene3D" id="3.40.50.150">
    <property type="entry name" value="Vaccinia Virus protein VP39"/>
    <property type="match status" value="1"/>
</dbReference>
<keyword evidence="5" id="KW-0812">Transmembrane</keyword>
<comment type="subunit">
    <text evidence="5">Homodimer or homotetramer.</text>
</comment>
<feature type="domain" description="PABS" evidence="7">
    <location>
        <begin position="202"/>
        <end position="440"/>
    </location>
</feature>
<feature type="transmembrane region" description="Helical" evidence="5">
    <location>
        <begin position="131"/>
        <end position="154"/>
    </location>
</feature>
<dbReference type="InterPro" id="IPR030374">
    <property type="entry name" value="PABS"/>
</dbReference>
<comment type="catalytic activity">
    <reaction evidence="5">
        <text>S-adenosyl 3-(methylsulfanyl)propylamine + putrescine = S-methyl-5'-thioadenosine + spermidine + H(+)</text>
        <dbReference type="Rhea" id="RHEA:12721"/>
        <dbReference type="ChEBI" id="CHEBI:15378"/>
        <dbReference type="ChEBI" id="CHEBI:17509"/>
        <dbReference type="ChEBI" id="CHEBI:57443"/>
        <dbReference type="ChEBI" id="CHEBI:57834"/>
        <dbReference type="ChEBI" id="CHEBI:326268"/>
        <dbReference type="EC" id="2.5.1.16"/>
    </reaction>
</comment>
<evidence type="ECO:0000256" key="5">
    <source>
        <dbReference type="HAMAP-Rule" id="MF_00198"/>
    </source>
</evidence>
<keyword evidence="5" id="KW-1003">Cell membrane</keyword>
<dbReference type="PANTHER" id="PTHR43317">
    <property type="entry name" value="THERMOSPERMINE SYNTHASE ACAULIS5"/>
    <property type="match status" value="1"/>
</dbReference>
<feature type="transmembrane region" description="Helical" evidence="5">
    <location>
        <begin position="160"/>
        <end position="182"/>
    </location>
</feature>
<dbReference type="InterPro" id="IPR030373">
    <property type="entry name" value="PABS_CS"/>
</dbReference>
<evidence type="ECO:0000256" key="1">
    <source>
        <dbReference type="ARBA" id="ARBA00007867"/>
    </source>
</evidence>
<dbReference type="AlphaFoldDB" id="A0A085WCJ0"/>
<feature type="binding site" evidence="5">
    <location>
        <position position="289"/>
    </location>
    <ligand>
        <name>spermidine</name>
        <dbReference type="ChEBI" id="CHEBI:57834"/>
    </ligand>
</feature>
<dbReference type="InterPro" id="IPR029063">
    <property type="entry name" value="SAM-dependent_MTases_sf"/>
</dbReference>
<dbReference type="Pfam" id="PF01564">
    <property type="entry name" value="Spermine_synth"/>
    <property type="match status" value="1"/>
</dbReference>
<comment type="pathway">
    <text evidence="5">Amine and polyamine biosynthesis; spermidine biosynthesis; spermidine from putrescine: step 1/1.</text>
</comment>
<keyword evidence="5" id="KW-1133">Transmembrane helix</keyword>
<feature type="binding site" evidence="5">
    <location>
        <begin position="343"/>
        <end position="344"/>
    </location>
    <ligand>
        <name>S-methyl-5'-thioadenosine</name>
        <dbReference type="ChEBI" id="CHEBI:17509"/>
    </ligand>
</feature>
<feature type="transmembrane region" description="Helical" evidence="5">
    <location>
        <begin position="36"/>
        <end position="56"/>
    </location>
</feature>
<keyword evidence="4 5" id="KW-0620">Polyamine biosynthesis</keyword>
<feature type="binding site" evidence="5">
    <location>
        <position position="309"/>
    </location>
    <ligand>
        <name>S-methyl-5'-thioadenosine</name>
        <dbReference type="ChEBI" id="CHEBI:17509"/>
    </ligand>
</feature>
<name>A0A085WCJ0_9BACT</name>
<dbReference type="RefSeq" id="WP_044193234.1">
    <property type="nucleotide sequence ID" value="NZ_JMCB01000012.1"/>
</dbReference>
<proteinExistence type="inferred from homology"/>
<evidence type="ECO:0000259" key="7">
    <source>
        <dbReference type="PROSITE" id="PS51006"/>
    </source>
</evidence>
<accession>A0A085WCJ0</accession>
<dbReference type="PANTHER" id="PTHR43317:SF1">
    <property type="entry name" value="THERMOSPERMINE SYNTHASE ACAULIS5"/>
    <property type="match status" value="1"/>
</dbReference>
<dbReference type="CDD" id="cd02440">
    <property type="entry name" value="AdoMet_MTases"/>
    <property type="match status" value="1"/>
</dbReference>
<sequence>MNKTLLFVTVLVIATCGLIYELIVGALASYLLGDSITQFSTVIGGYLFAMGIGSYLSRFLEKGLAQRFVEIELGVALVGGLCAPLLFMTFALTDVFRVALYGSVLVIGTLVGLEIPLLLRILKDEVKFKDLVSQVLTFDYLGALVASVCFPLFFVPKLGLVRTSLVFGLLNALVGLWSTWLLGPVLAHPTRLRVKAVALSLFLLVGLALGDRLTTFSEEQFYADEMVHSSTSPYQRIVVTRGKRGFSLFLNGNLQFASVDEYRYHESLVHPAMVRAGSVERVLILGGGDGLAAREVLRYPEVQSVTLVDLDPAITGLATKYEELVKLNHHSMTHPKMKVINTDAMNFLAEGEGLYDVVIVDFPDPNNFALGKLYTTGFYKLLKKRLAKDGVAVIQSTSPLFARRSYWCVDTTLKAAGFWTEPYHALVPSFGEWGYVLVAHEPVPRRRALPEGLSFLDDRTLESLTQFAPDMGPLPVEVNRLNNQVLVHYYEEEWRRWN</sequence>